<dbReference type="AlphaFoldDB" id="A0A0K3CLZ2"/>
<feature type="compositionally biased region" description="Basic and acidic residues" evidence="2">
    <location>
        <begin position="216"/>
        <end position="234"/>
    </location>
</feature>
<proteinExistence type="predicted"/>
<keyword evidence="1" id="KW-0175">Coiled coil</keyword>
<reference evidence="3 4" key="1">
    <citation type="submission" date="2015-07" db="EMBL/GenBank/DDBJ databases">
        <authorList>
            <person name="Cajimat M.N.B."/>
            <person name="Milazzo M.L."/>
            <person name="Fulhorst C.F."/>
        </authorList>
    </citation>
    <scope>NUCLEOTIDE SEQUENCE [LARGE SCALE GENOMIC DNA]</scope>
    <source>
        <strain evidence="3">Single colony</strain>
    </source>
</reference>
<feature type="compositionally biased region" description="Polar residues" evidence="2">
    <location>
        <begin position="235"/>
        <end position="248"/>
    </location>
</feature>
<name>A0A0K3CLZ2_RHOTO</name>
<dbReference type="PANTHER" id="PTHR36223:SF1">
    <property type="entry name" value="TRANSCRIPTION ELONGATION FACTOR EAF N-TERMINAL DOMAIN-CONTAINING PROTEIN"/>
    <property type="match status" value="1"/>
</dbReference>
<protein>
    <submittedName>
        <fullName evidence="3">Uncharacterized protein</fullName>
    </submittedName>
</protein>
<dbReference type="EMBL" id="CWKI01000007">
    <property type="protein sequence ID" value="CTR08221.1"/>
    <property type="molecule type" value="Genomic_DNA"/>
</dbReference>
<feature type="coiled-coil region" evidence="1">
    <location>
        <begin position="256"/>
        <end position="285"/>
    </location>
</feature>
<sequence length="334" mass="38020">MHLPDSEHRLEFPGLPGVYGWICVDNEPLEVYDATDHESRTVAYVESKDDVKFTVHFLDTRTKAPEDSFVVLVDVDGTECIKIRPFLFRKLVTTDQAQKACNDRDFINNLGTVQLKICRIKKIPNALLGFTLEVPEGRVVDERKKKARLTHQVACVLGYFALNRISSLTLEGSFGENAFQQWERRYDYDHIDKRKSPFSSLCFRYRSKVLLQVEGHAPDPEADKKAEGERERHSPSPTLSADTDNSLPPQVARRQLADKRAELEMLELEKRIAKVKREILVLEDDVGEEVEEPKRKRVKVEEGVKNESEASGDGKGKEKEKAKGGKKVTVIDLD</sequence>
<feature type="region of interest" description="Disordered" evidence="2">
    <location>
        <begin position="214"/>
        <end position="250"/>
    </location>
</feature>
<dbReference type="Proteomes" id="UP000199069">
    <property type="component" value="Unassembled WGS sequence"/>
</dbReference>
<evidence type="ECO:0000313" key="3">
    <source>
        <dbReference type="EMBL" id="CTR08221.1"/>
    </source>
</evidence>
<feature type="compositionally biased region" description="Basic and acidic residues" evidence="2">
    <location>
        <begin position="299"/>
        <end position="323"/>
    </location>
</feature>
<accession>A0A0K3CLZ2</accession>
<organism evidence="3 4">
    <name type="scientific">Rhodotorula toruloides</name>
    <name type="common">Yeast</name>
    <name type="synonym">Rhodosporidium toruloides</name>
    <dbReference type="NCBI Taxonomy" id="5286"/>
    <lineage>
        <taxon>Eukaryota</taxon>
        <taxon>Fungi</taxon>
        <taxon>Dikarya</taxon>
        <taxon>Basidiomycota</taxon>
        <taxon>Pucciniomycotina</taxon>
        <taxon>Microbotryomycetes</taxon>
        <taxon>Sporidiobolales</taxon>
        <taxon>Sporidiobolaceae</taxon>
        <taxon>Rhodotorula</taxon>
    </lineage>
</organism>
<dbReference type="STRING" id="5286.A0A0K3CLZ2"/>
<evidence type="ECO:0000256" key="1">
    <source>
        <dbReference type="SAM" id="Coils"/>
    </source>
</evidence>
<gene>
    <name evidence="3" type="primary">FGENESH: predicted gene_7.467</name>
    <name evidence="3" type="ORF">BN2166_0040820</name>
</gene>
<evidence type="ECO:0000256" key="2">
    <source>
        <dbReference type="SAM" id="MobiDB-lite"/>
    </source>
</evidence>
<keyword evidence="4" id="KW-1185">Reference proteome</keyword>
<feature type="region of interest" description="Disordered" evidence="2">
    <location>
        <begin position="286"/>
        <end position="334"/>
    </location>
</feature>
<dbReference type="OMA" id="KEYCHES"/>
<dbReference type="PANTHER" id="PTHR36223">
    <property type="entry name" value="BETA-LACTAMASE-TYPE TRANSPEPTIDASE FOLD DOMAIN CONTAINING PROTEIN"/>
    <property type="match status" value="1"/>
</dbReference>
<evidence type="ECO:0000313" key="4">
    <source>
        <dbReference type="Proteomes" id="UP000199069"/>
    </source>
</evidence>